<dbReference type="PROSITE" id="PS50021">
    <property type="entry name" value="CH"/>
    <property type="match status" value="2"/>
</dbReference>
<feature type="repeat" description="Filamin" evidence="7">
    <location>
        <begin position="1212"/>
        <end position="1304"/>
    </location>
</feature>
<feature type="repeat" description="Filamin" evidence="7">
    <location>
        <begin position="2005"/>
        <end position="2097"/>
    </location>
</feature>
<feature type="repeat" description="Filamin" evidence="7">
    <location>
        <begin position="2389"/>
        <end position="2473"/>
    </location>
</feature>
<dbReference type="InterPro" id="IPR001589">
    <property type="entry name" value="Actinin_actin-bd_CS"/>
</dbReference>
<dbReference type="GO" id="GO:0005856">
    <property type="term" value="C:cytoskeleton"/>
    <property type="evidence" value="ECO:0007669"/>
    <property type="project" value="UniProtKB-SubCell"/>
</dbReference>
<feature type="repeat" description="Filamin" evidence="7">
    <location>
        <begin position="2095"/>
        <end position="2185"/>
    </location>
</feature>
<dbReference type="VEuPathDB" id="VectorBase:MDOMA2_016328"/>
<dbReference type="FunFam" id="1.10.418.10:FF:000008">
    <property type="entry name" value="Filamin-B isoform C"/>
    <property type="match status" value="1"/>
</dbReference>
<feature type="repeat" description="Filamin" evidence="7">
    <location>
        <begin position="2570"/>
        <end position="2661"/>
    </location>
</feature>
<dbReference type="PANTHER" id="PTHR38537">
    <property type="entry name" value="JITTERBUG, ISOFORM N"/>
    <property type="match status" value="1"/>
</dbReference>
<dbReference type="SUPFAM" id="SSF47576">
    <property type="entry name" value="Calponin-homology domain, CH-domain"/>
    <property type="match status" value="1"/>
</dbReference>
<dbReference type="SMART" id="SM00557">
    <property type="entry name" value="IG_FLMN"/>
    <property type="match status" value="22"/>
</dbReference>
<feature type="domain" description="Calponin-homology (CH)" evidence="9">
    <location>
        <begin position="391"/>
        <end position="496"/>
    </location>
</feature>
<dbReference type="Pfam" id="PF00630">
    <property type="entry name" value="Filamin"/>
    <property type="match status" value="22"/>
</dbReference>
<comment type="similarity">
    <text evidence="2">Belongs to the filamin family.</text>
</comment>
<keyword evidence="4" id="KW-0677">Repeat</keyword>
<accession>A0A1I8MU93</accession>
<feature type="repeat" description="Filamin" evidence="7">
    <location>
        <begin position="2698"/>
        <end position="2792"/>
    </location>
</feature>
<comment type="subcellular location">
    <subcellularLocation>
        <location evidence="1">Cytoplasm</location>
        <location evidence="1">Cytoskeleton</location>
    </subcellularLocation>
</comment>
<dbReference type="FunFam" id="2.60.40.10:FF:000001">
    <property type="entry name" value="Filamin-C isoform b"/>
    <property type="match status" value="2"/>
</dbReference>
<dbReference type="InterPro" id="IPR014756">
    <property type="entry name" value="Ig_E-set"/>
</dbReference>
<dbReference type="SUPFAM" id="SSF81296">
    <property type="entry name" value="E set domains"/>
    <property type="match status" value="22"/>
</dbReference>
<dbReference type="GO" id="GO:0051015">
    <property type="term" value="F:actin filament binding"/>
    <property type="evidence" value="ECO:0007669"/>
    <property type="project" value="InterPro"/>
</dbReference>
<evidence type="ECO:0000256" key="6">
    <source>
        <dbReference type="ARBA" id="ARBA00023212"/>
    </source>
</evidence>
<dbReference type="SMART" id="SM00033">
    <property type="entry name" value="CH"/>
    <property type="match status" value="2"/>
</dbReference>
<protein>
    <recommendedName>
        <fullName evidence="9">Calponin-homology (CH) domain-containing protein</fullName>
    </recommendedName>
</protein>
<dbReference type="Gene3D" id="2.60.40.10">
    <property type="entry name" value="Immunoglobulins"/>
    <property type="match status" value="22"/>
</dbReference>
<dbReference type="InterPro" id="IPR017868">
    <property type="entry name" value="Filamin/ABP280_repeat-like"/>
</dbReference>
<feature type="repeat" description="Filamin" evidence="7">
    <location>
        <begin position="1019"/>
        <end position="1115"/>
    </location>
</feature>
<keyword evidence="6" id="KW-0206">Cytoskeleton</keyword>
<name>A0A1I8MU93_MUSDO</name>
<proteinExistence type="inferred from homology"/>
<dbReference type="VEuPathDB" id="VectorBase:MDOA008509"/>
<dbReference type="EnsemblMetazoa" id="MDOA008509-RC">
    <property type="protein sequence ID" value="MDOA008509-PC"/>
    <property type="gene ID" value="MDOA008509"/>
</dbReference>
<dbReference type="CDD" id="cd21315">
    <property type="entry name" value="CH_dFLNA-like_rpt2"/>
    <property type="match status" value="1"/>
</dbReference>
<feature type="domain" description="Calponin-homology (CH)" evidence="9">
    <location>
        <begin position="515"/>
        <end position="618"/>
    </location>
</feature>
<dbReference type="InterPro" id="IPR036872">
    <property type="entry name" value="CH_dom_sf"/>
</dbReference>
<dbReference type="FunFam" id="2.60.40.10:FF:000096">
    <property type="entry name" value="filamin-C isoform X2"/>
    <property type="match status" value="1"/>
</dbReference>
<reference evidence="10" key="1">
    <citation type="submission" date="2020-05" db="UniProtKB">
        <authorList>
            <consortium name="EnsemblMetazoa"/>
        </authorList>
    </citation>
    <scope>IDENTIFICATION</scope>
    <source>
        <strain evidence="10">Aabys</strain>
    </source>
</reference>
<dbReference type="GO" id="GO:0030036">
    <property type="term" value="P:actin cytoskeleton organization"/>
    <property type="evidence" value="ECO:0007669"/>
    <property type="project" value="InterPro"/>
</dbReference>
<evidence type="ECO:0000256" key="3">
    <source>
        <dbReference type="ARBA" id="ARBA00022490"/>
    </source>
</evidence>
<feature type="repeat" description="Filamin" evidence="7">
    <location>
        <begin position="1593"/>
        <end position="1691"/>
    </location>
</feature>
<dbReference type="InterPro" id="IPR013783">
    <property type="entry name" value="Ig-like_fold"/>
</dbReference>
<dbReference type="InterPro" id="IPR044801">
    <property type="entry name" value="Filamin"/>
</dbReference>
<feature type="compositionally biased region" description="Polar residues" evidence="8">
    <location>
        <begin position="1"/>
        <end position="32"/>
    </location>
</feature>
<dbReference type="eggNOG" id="KOG0518">
    <property type="taxonomic scope" value="Eukaryota"/>
</dbReference>
<dbReference type="FunFam" id="2.60.40.10:FF:000007">
    <property type="entry name" value="Filamin-B isoform C"/>
    <property type="match status" value="3"/>
</dbReference>
<evidence type="ECO:0000313" key="10">
    <source>
        <dbReference type="EnsemblMetazoa" id="MDOA008509-PQ"/>
    </source>
</evidence>
<feature type="repeat" description="Filamin" evidence="7">
    <location>
        <begin position="2188"/>
        <end position="2280"/>
    </location>
</feature>
<evidence type="ECO:0000256" key="1">
    <source>
        <dbReference type="ARBA" id="ARBA00004245"/>
    </source>
</evidence>
<feature type="region of interest" description="Disordered" evidence="8">
    <location>
        <begin position="278"/>
        <end position="312"/>
    </location>
</feature>
<feature type="repeat" description="Filamin" evidence="7">
    <location>
        <begin position="829"/>
        <end position="925"/>
    </location>
</feature>
<feature type="compositionally biased region" description="Low complexity" evidence="8">
    <location>
        <begin position="43"/>
        <end position="54"/>
    </location>
</feature>
<feature type="repeat" description="Filamin" evidence="7">
    <location>
        <begin position="630"/>
        <end position="728"/>
    </location>
</feature>
<feature type="compositionally biased region" description="Polar residues" evidence="8">
    <location>
        <begin position="278"/>
        <end position="290"/>
    </location>
</feature>
<dbReference type="FunFam" id="2.60.40.10:FF:000092">
    <property type="entry name" value="Filamin-B isoform B"/>
    <property type="match status" value="1"/>
</dbReference>
<feature type="region of interest" description="Disordered" evidence="8">
    <location>
        <begin position="1"/>
        <end position="54"/>
    </location>
</feature>
<feature type="region of interest" description="Disordered" evidence="8">
    <location>
        <begin position="139"/>
        <end position="162"/>
    </location>
</feature>
<feature type="compositionally biased region" description="Polar residues" evidence="8">
    <location>
        <begin position="298"/>
        <end position="312"/>
    </location>
</feature>
<dbReference type="PROSITE" id="PS00019">
    <property type="entry name" value="ACTININ_1"/>
    <property type="match status" value="1"/>
</dbReference>
<dbReference type="OrthoDB" id="5334309at2759"/>
<dbReference type="FunFam" id="1.10.418.10:FF:000006">
    <property type="entry name" value="Filamin-B isoform A"/>
    <property type="match status" value="1"/>
</dbReference>
<feature type="repeat" description="Filamin" evidence="7">
    <location>
        <begin position="1500"/>
        <end position="1592"/>
    </location>
</feature>
<dbReference type="Pfam" id="PF00307">
    <property type="entry name" value="CH"/>
    <property type="match status" value="2"/>
</dbReference>
<dbReference type="FunFam" id="2.60.40.10:FF:000140">
    <property type="entry name" value="FiLamiN (Actin binding protein) homolog"/>
    <property type="match status" value="2"/>
</dbReference>
<dbReference type="PROSITE" id="PS00020">
    <property type="entry name" value="ACTININ_2"/>
    <property type="match status" value="1"/>
</dbReference>
<dbReference type="PROSITE" id="PS50194">
    <property type="entry name" value="FILAMIN_REPEAT"/>
    <property type="match status" value="22"/>
</dbReference>
<evidence type="ECO:0000256" key="5">
    <source>
        <dbReference type="ARBA" id="ARBA00023203"/>
    </source>
</evidence>
<evidence type="ECO:0000259" key="9">
    <source>
        <dbReference type="PROSITE" id="PS50021"/>
    </source>
</evidence>
<feature type="repeat" description="Filamin" evidence="7">
    <location>
        <begin position="1398"/>
        <end position="1499"/>
    </location>
</feature>
<feature type="repeat" description="Filamin" evidence="7">
    <location>
        <begin position="2475"/>
        <end position="2568"/>
    </location>
</feature>
<feature type="compositionally biased region" description="Polar residues" evidence="8">
    <location>
        <begin position="148"/>
        <end position="162"/>
    </location>
</feature>
<gene>
    <name evidence="10" type="primary">101894339</name>
</gene>
<dbReference type="EnsemblMetazoa" id="MDOA008509-RQ">
    <property type="protein sequence ID" value="MDOA008509-PQ"/>
    <property type="gene ID" value="MDOA008509"/>
</dbReference>
<sequence>MYGSRNLRNNGSLQSGPNSGSVNQSPHNNNDNKAGRYGIGGDNSNNNNNNNNTVMTTALTTMNNSGGIHLPNANTTQPFTGGGGGGFAFMGAAAGQQQQQQKLTPSQRTNINRNCGSSGGAITTTSTPIAAAATTAAATSAKPVNSPFVGQTHSVEGGSRAQTVDINSPIQRSQKNKHQQQQQTSPEFATAINQLKEQFCQINLKQTPQTNGVVSSAAPLSYVAPTNSHHTNLLHNNCAATSNPVTTNSAIVAGQQQQLQQEQRNFYNNLPQTNFTKSDLPTTNSELKSVQQQQQQQPTNCHNKNNTNSSGVVKTTTLNLPVTSYAATQQQQQLHPQEYPVEQIYYTNNNNNTSDNTDTYTYTYNPQDYDENFDEDMEAERDLAEDAQWKKIQQNTFTRWANEHLKTIDRSISNLESDLSDGLRLIALIEVLSQKRMPKYNKRPTFRSQKLENVSVALKFLEDEGIKIVNIDSSDIVDCKLKLILGLIWTLILHYSISMPAWEGEDDQQLNGSGPTPKQRLLNWIHGKIPDLPIKNFTNDWTSGKAVGALVDACAPGLCPDWEMWDPKDAVQNASEAMGLADDWLNVRQLIKPEELVNPNVDEQSMMTYLSQYPNAKLKQGAPLRPKTNPNSIPPPRVRAYGPGIEPIGPVVGAPANFTVETFSAGKGQVDVEVISPDGLVEKADVRFNNDKNLTYSISYVPKMEGEHKVIVKFSGRDIPKSPFPVKVEGHAGDASKVKVTGPGIQPSGVVISKPTFFDILTHDAGRGVPEVIIIDPANHKTSVAAKVRQLENDVWRCEYVSALQGLHSVNVFYAGTPIPNSPFPVKIAPLSDAKRVRASGRGLQPNGVRVGDDADFKIYTEGAGEGLPEVRIVGPGGMNENVAMTKLDAHTYECHYYPNKEGRYVAVVTFAGQEINKSPFEVKIGPKKESNIVAFGPGLVGGVVGYPAAFVVETNGETGALGFTVAGPSQAEIECHDNGDGSALVKYHPTAPGEYAVHILCDNEDIPKSPYITQILPKTDYHPEKVKAWGPGLEKNGVSINEPTSFTVDATQGGPAPLDVIVEDIYGKRLPVDVKNQPDGTKLCTYTPVSGTPHTVEVNFGGVASANSPHRVYVGLPVDANKVQAFGPWFQPGVHPNSPTHFNVDCRDAGEAELKVKIVHEETKVEIPCRIIDNEDQTYSVEVIPPTKGAYTTTMTYGGQPVPLGQKVMVEQQIDVSKIKVDGLEPTAPLNSLQQFRIITHGLPKADLAVTITSPSGSRVKAHVIPTAEGFLVNFTPTQLGEYLLSICFGGTPITPRPFRLQCLSGSDSNKVRAFGPGLEKGLVGQPAEFMIDTRGAGQGGLGVTVEGPCEAAINCRDNGDGTCNVAYLPTEAGDYTVNITFNERHINGSPFQPIIFPLPNLSNTRVSGIGIQPHGVIMNEKTDFMVDMSKVGANIDSKKLSCSVFDPKGQMLPSEILPGPTNDVFRIMYTPFEAGRHTIELLYDNIPVPGSPFVVNVKSGCDPSRCKAYGPGLKRGFVNEKNKFVIETKGAGKGGLSLAIEGPSEAKLTCIDNRDGSCDVDYLATEVGEYDISIRFADKHIPGSPFTVYVEERSDPSKVKVYGPGIEHGEVREGVPTHFFIDVQDAGPGRIAVKIQNSEGKPIEDLRVEEKGDGIYCVHYSPPKEGSVLTCTITFADTEVPCSPFVMTVFPKSEPHKVKIKGVNDKKKTPASRPAEFEVDTKKAGQADIDVDIKNPKGKAVKPRLQEINEGTYVVSFVPDECGTYMVSIKYGGQEIEGSPFKLEAFQTGEAKKCKLVEEAPKIQPSGSKSHLTVDAREAGDGAVTCKIASKTGKEIVDIDVIEKDGFFDIFYALNDPGDYDINVKFGGKDIPNGSFSIKAVEQYSEYIEEHTQVIKTTTQVRRQNKFQFQGFIKTTQQQQLLNGKSESNFRPVAFEKFPVPTTGGIVVAEVKMPSGKIDKPIIQDNRDGTVSVKYDPKEEGSHELIVKYNGEPVQGSPFKFHVDSITSGYVTAYGPGLTHGVTGEPCNFTISTKGASAAGLTMAVEGPSKVDINYHDNKDGTVSVQYLPTAPGEYHVSVRFGDKHINGSPYVAKVTGEGRKRNQISVGSCSEVTMPGEITDDDLRALNASIQAPSGLEEPCFLKRMPTGNIGISFTPRETGEHMVSVKRMGKHIPNSPFKVTVMEREVGDAKKVKVSGAGLKEGKTHTENVFSVDTRNAGYGGLSVSIEGPSKAEIQCTDKDDGTLNISYKPTEPGYYIVNLKFADHHVEGSPFTVKVTGEGSNRKREKIQRERDAVPVTEIGSKCKLTFKMPGITSFDLAARVTSPSNVTEDAEIQEVEDGLYSVHFIPKELGVHTVSVRYKDMHIPGSPFQFTVGPLHDFGSHLVKAGGSGLERGLVGVANEFNVWTREAGGGSLAISVEGPSKAEIEFKDRKDGSCDVAYKVTEPGEYRVGLKFNDRHIPDSPFKVYISPDAGDAHKLEVQQFPEGSIQADAPYQFMVRKNGAKGELDAKIVAPSGTDDDCFIQTIDSDMTSVRFYPRENGIHAIHVKFNGVHIPGSPFRIKVGKDVADPAAVHASGSGLECVKTGHKADFIINTCNAGVGTLSVAIDGPSKVAMDCTEVEEGYKVRYTPLLPGDHFISVKYNNIHIIGSPFRVSCEGDKMVDEGAQETSTVVVETVQKVAKGGKNTGVVMPAFKSDASLVTSKGMGLKKAFMGKTNTFTISATEAGNNILYVGMYGPKGPCEEFSIKHTGRNNYNVSYMVRDRGQYILIVKWGDEHIPGSPFQIDV</sequence>
<keyword evidence="5" id="KW-0009">Actin-binding</keyword>
<dbReference type="PANTHER" id="PTHR38537:SF8">
    <property type="entry name" value="FILAMIN-A"/>
    <property type="match status" value="1"/>
</dbReference>
<feature type="repeat" description="Filamin" evidence="7">
    <location>
        <begin position="730"/>
        <end position="828"/>
    </location>
</feature>
<keyword evidence="3" id="KW-0963">Cytoplasm</keyword>
<evidence type="ECO:0000256" key="2">
    <source>
        <dbReference type="ARBA" id="ARBA00009238"/>
    </source>
</evidence>
<organism evidence="10">
    <name type="scientific">Musca domestica</name>
    <name type="common">House fly</name>
    <dbReference type="NCBI Taxonomy" id="7370"/>
    <lineage>
        <taxon>Eukaryota</taxon>
        <taxon>Metazoa</taxon>
        <taxon>Ecdysozoa</taxon>
        <taxon>Arthropoda</taxon>
        <taxon>Hexapoda</taxon>
        <taxon>Insecta</taxon>
        <taxon>Pterygota</taxon>
        <taxon>Neoptera</taxon>
        <taxon>Endopterygota</taxon>
        <taxon>Diptera</taxon>
        <taxon>Brachycera</taxon>
        <taxon>Muscomorpha</taxon>
        <taxon>Muscoidea</taxon>
        <taxon>Muscidae</taxon>
        <taxon>Musca</taxon>
    </lineage>
</organism>
<dbReference type="CDD" id="cd21311">
    <property type="entry name" value="CH_dFLNA-like_rpt1"/>
    <property type="match status" value="1"/>
</dbReference>
<feature type="repeat" description="Filamin" evidence="7">
    <location>
        <begin position="2278"/>
        <end position="2378"/>
    </location>
</feature>
<evidence type="ECO:0000256" key="8">
    <source>
        <dbReference type="SAM" id="MobiDB-lite"/>
    </source>
</evidence>
<feature type="repeat" description="Filamin" evidence="7">
    <location>
        <begin position="1116"/>
        <end position="1204"/>
    </location>
</feature>
<evidence type="ECO:0000256" key="4">
    <source>
        <dbReference type="ARBA" id="ARBA00022737"/>
    </source>
</evidence>
<feature type="repeat" description="Filamin" evidence="7">
    <location>
        <begin position="1947"/>
        <end position="2005"/>
    </location>
</feature>
<dbReference type="STRING" id="7370.A0A1I8MU93"/>
<feature type="repeat" description="Filamin" evidence="7">
    <location>
        <begin position="1788"/>
        <end position="1882"/>
    </location>
</feature>
<feature type="repeat" description="Filamin" evidence="7">
    <location>
        <begin position="1692"/>
        <end position="1787"/>
    </location>
</feature>
<feature type="repeat" description="Filamin" evidence="7">
    <location>
        <begin position="925"/>
        <end position="1016"/>
    </location>
</feature>
<evidence type="ECO:0000256" key="7">
    <source>
        <dbReference type="PROSITE-ProRule" id="PRU00087"/>
    </source>
</evidence>
<dbReference type="InterPro" id="IPR001298">
    <property type="entry name" value="Filamin/ABP280_rpt"/>
</dbReference>
<feature type="repeat" description="Filamin" evidence="7">
    <location>
        <begin position="1305"/>
        <end position="1397"/>
    </location>
</feature>
<dbReference type="InterPro" id="IPR001715">
    <property type="entry name" value="CH_dom"/>
</dbReference>
<dbReference type="Gene3D" id="1.10.418.10">
    <property type="entry name" value="Calponin-like domain"/>
    <property type="match status" value="2"/>
</dbReference>